<keyword evidence="7" id="KW-0677">Repeat</keyword>
<keyword evidence="6 13" id="KW-0732">Signal</keyword>
<dbReference type="SUPFAM" id="SSF52058">
    <property type="entry name" value="L domain-like"/>
    <property type="match status" value="2"/>
</dbReference>
<keyword evidence="3" id="KW-1003">Cell membrane</keyword>
<keyword evidence="5 12" id="KW-0812">Transmembrane</keyword>
<keyword evidence="8 12" id="KW-1133">Transmembrane helix</keyword>
<gene>
    <name evidence="16" type="ORF">O6P43_030081</name>
</gene>
<evidence type="ECO:0000256" key="6">
    <source>
        <dbReference type="ARBA" id="ARBA00022729"/>
    </source>
</evidence>
<evidence type="ECO:0000313" key="17">
    <source>
        <dbReference type="Proteomes" id="UP001163823"/>
    </source>
</evidence>
<keyword evidence="16" id="KW-0418">Kinase</keyword>
<dbReference type="FunFam" id="3.80.10.10:FF:000041">
    <property type="entry name" value="LRR receptor-like serine/threonine-protein kinase ERECTA"/>
    <property type="match status" value="1"/>
</dbReference>
<evidence type="ECO:0000256" key="9">
    <source>
        <dbReference type="ARBA" id="ARBA00023136"/>
    </source>
</evidence>
<accession>A0AAD7PC73</accession>
<dbReference type="Pfam" id="PF23598">
    <property type="entry name" value="LRR_14"/>
    <property type="match status" value="1"/>
</dbReference>
<evidence type="ECO:0000256" key="13">
    <source>
        <dbReference type="SAM" id="SignalP"/>
    </source>
</evidence>
<feature type="chain" id="PRO_5042061614" evidence="13">
    <location>
        <begin position="29"/>
        <end position="882"/>
    </location>
</feature>
<evidence type="ECO:0000256" key="1">
    <source>
        <dbReference type="ARBA" id="ARBA00004251"/>
    </source>
</evidence>
<dbReference type="InterPro" id="IPR013210">
    <property type="entry name" value="LRR_N_plant-typ"/>
</dbReference>
<dbReference type="InterPro" id="IPR003591">
    <property type="entry name" value="Leu-rich_rpt_typical-subtyp"/>
</dbReference>
<feature type="transmembrane region" description="Helical" evidence="12">
    <location>
        <begin position="820"/>
        <end position="841"/>
    </location>
</feature>
<dbReference type="Proteomes" id="UP001163823">
    <property type="component" value="Chromosome 12"/>
</dbReference>
<dbReference type="PANTHER" id="PTHR48063">
    <property type="entry name" value="LRR RECEPTOR-LIKE KINASE"/>
    <property type="match status" value="1"/>
</dbReference>
<dbReference type="EMBL" id="JARAOO010000012">
    <property type="protein sequence ID" value="KAJ7949782.1"/>
    <property type="molecule type" value="Genomic_DNA"/>
</dbReference>
<dbReference type="FunFam" id="3.80.10.10:FF:000095">
    <property type="entry name" value="LRR receptor-like serine/threonine-protein kinase GSO1"/>
    <property type="match status" value="1"/>
</dbReference>
<evidence type="ECO:0000313" key="16">
    <source>
        <dbReference type="EMBL" id="KAJ7949782.1"/>
    </source>
</evidence>
<evidence type="ECO:0000256" key="7">
    <source>
        <dbReference type="ARBA" id="ARBA00022737"/>
    </source>
</evidence>
<feature type="domain" description="Disease resistance R13L4/SHOC-2-like LRR" evidence="15">
    <location>
        <begin position="242"/>
        <end position="452"/>
    </location>
</feature>
<proteinExistence type="inferred from homology"/>
<evidence type="ECO:0000256" key="2">
    <source>
        <dbReference type="ARBA" id="ARBA00009592"/>
    </source>
</evidence>
<evidence type="ECO:0000256" key="3">
    <source>
        <dbReference type="ARBA" id="ARBA00022475"/>
    </source>
</evidence>
<dbReference type="AlphaFoldDB" id="A0AAD7PC73"/>
<dbReference type="KEGG" id="qsa:O6P43_030081"/>
<dbReference type="Gene3D" id="3.80.10.10">
    <property type="entry name" value="Ribonuclease Inhibitor"/>
    <property type="match status" value="3"/>
</dbReference>
<keyword evidence="4" id="KW-0433">Leucine-rich repeat</keyword>
<evidence type="ECO:0000256" key="8">
    <source>
        <dbReference type="ARBA" id="ARBA00022989"/>
    </source>
</evidence>
<dbReference type="GO" id="GO:0005886">
    <property type="term" value="C:plasma membrane"/>
    <property type="evidence" value="ECO:0007669"/>
    <property type="project" value="UniProtKB-SubCell"/>
</dbReference>
<evidence type="ECO:0000259" key="15">
    <source>
        <dbReference type="Pfam" id="PF23598"/>
    </source>
</evidence>
<evidence type="ECO:0000256" key="5">
    <source>
        <dbReference type="ARBA" id="ARBA00022692"/>
    </source>
</evidence>
<name>A0AAD7PC73_QUISA</name>
<keyword evidence="9 12" id="KW-0472">Membrane</keyword>
<keyword evidence="10 16" id="KW-0675">Receptor</keyword>
<dbReference type="FunFam" id="3.80.10.10:FF:000111">
    <property type="entry name" value="LRR receptor-like serine/threonine-protein kinase ERECTA"/>
    <property type="match status" value="1"/>
</dbReference>
<dbReference type="InterPro" id="IPR055414">
    <property type="entry name" value="LRR_R13L4/SHOC2-like"/>
</dbReference>
<dbReference type="Pfam" id="PF00560">
    <property type="entry name" value="LRR_1"/>
    <property type="match status" value="8"/>
</dbReference>
<evidence type="ECO:0000256" key="10">
    <source>
        <dbReference type="ARBA" id="ARBA00023170"/>
    </source>
</evidence>
<protein>
    <submittedName>
        <fullName evidence="16">Leucine-rich receptor-like kinase family protein</fullName>
    </submittedName>
</protein>
<reference evidence="16" key="1">
    <citation type="journal article" date="2023" name="Science">
        <title>Elucidation of the pathway for biosynthesis of saponin adjuvants from the soapbark tree.</title>
        <authorList>
            <person name="Reed J."/>
            <person name="Orme A."/>
            <person name="El-Demerdash A."/>
            <person name="Owen C."/>
            <person name="Martin L.B.B."/>
            <person name="Misra R.C."/>
            <person name="Kikuchi S."/>
            <person name="Rejzek M."/>
            <person name="Martin A.C."/>
            <person name="Harkess A."/>
            <person name="Leebens-Mack J."/>
            <person name="Louveau T."/>
            <person name="Stephenson M.J."/>
            <person name="Osbourn A."/>
        </authorList>
    </citation>
    <scope>NUCLEOTIDE SEQUENCE</scope>
    <source>
        <strain evidence="16">S10</strain>
    </source>
</reference>
<evidence type="ECO:0000259" key="14">
    <source>
        <dbReference type="Pfam" id="PF08263"/>
    </source>
</evidence>
<organism evidence="16 17">
    <name type="scientific">Quillaja saponaria</name>
    <name type="common">Soap bark tree</name>
    <dbReference type="NCBI Taxonomy" id="32244"/>
    <lineage>
        <taxon>Eukaryota</taxon>
        <taxon>Viridiplantae</taxon>
        <taxon>Streptophyta</taxon>
        <taxon>Embryophyta</taxon>
        <taxon>Tracheophyta</taxon>
        <taxon>Spermatophyta</taxon>
        <taxon>Magnoliopsida</taxon>
        <taxon>eudicotyledons</taxon>
        <taxon>Gunneridae</taxon>
        <taxon>Pentapetalae</taxon>
        <taxon>rosids</taxon>
        <taxon>fabids</taxon>
        <taxon>Fabales</taxon>
        <taxon>Quillajaceae</taxon>
        <taxon>Quillaja</taxon>
    </lineage>
</organism>
<keyword evidence="16" id="KW-0808">Transferase</keyword>
<evidence type="ECO:0000256" key="12">
    <source>
        <dbReference type="SAM" id="Phobius"/>
    </source>
</evidence>
<evidence type="ECO:0000256" key="4">
    <source>
        <dbReference type="ARBA" id="ARBA00022614"/>
    </source>
</evidence>
<feature type="domain" description="Leucine-rich repeat-containing N-terminal plant-type" evidence="14">
    <location>
        <begin position="39"/>
        <end position="77"/>
    </location>
</feature>
<feature type="signal peptide" evidence="13">
    <location>
        <begin position="1"/>
        <end position="28"/>
    </location>
</feature>
<dbReference type="InterPro" id="IPR001611">
    <property type="entry name" value="Leu-rich_rpt"/>
</dbReference>
<keyword evidence="11" id="KW-0325">Glycoprotein</keyword>
<dbReference type="Pfam" id="PF08263">
    <property type="entry name" value="LRRNT_2"/>
    <property type="match status" value="1"/>
</dbReference>
<comment type="caution">
    <text evidence="16">The sequence shown here is derived from an EMBL/GenBank/DDBJ whole genome shotgun (WGS) entry which is preliminary data.</text>
</comment>
<dbReference type="InterPro" id="IPR032675">
    <property type="entry name" value="LRR_dom_sf"/>
</dbReference>
<evidence type="ECO:0000256" key="11">
    <source>
        <dbReference type="ARBA" id="ARBA00023180"/>
    </source>
</evidence>
<dbReference type="SUPFAM" id="SSF52047">
    <property type="entry name" value="RNI-like"/>
    <property type="match status" value="1"/>
</dbReference>
<dbReference type="PANTHER" id="PTHR48063:SF98">
    <property type="entry name" value="LRR RECEPTOR-LIKE SERINE_THREONINE-PROTEIN KINASE FLS2"/>
    <property type="match status" value="1"/>
</dbReference>
<sequence>MRIPFAYLMLLLLSSIAITPLNFSLCKGEYSKVTCNMKEKQALLEFKKGLTDPMNWLSSWSESNQQDCCSWVGVRCNNNTGRVTELSLGNTFHSQLEDSSVEDEEYPDHNLGGEISSSLLELEFLTHLNLSSNDFNHTQIPSFLGSLRSLKHLDLNDAGFSGLIPHQLGNLSNLHYLHLGYNWNLEADNLHWTSTLLSLKYFDLSYGNFPDEVSNWPQVLSTLPSTITDLHLRGCRLHSMEGYANISNFTSLRVLDIFGNQLNDELKRVLSNFSTSLEILDLGSNNLQGEIPHTILNFQNLRYLHLENNGLIGQIPELLGRLKNLEYLTLDYNSLTGLVPKSLGNLSSLRALGLGGNKLHGTIPKSLGLLSNLLSLNLGNNSLEGPIDEAHFSKLSKLEYLDLSFTNLFLNVSSSWVPPFQLKYFRMSSCKMGPNFPLWLQNLKSLKQLWISNSGISNIVPSWFWNWMLQVRIVDISGNQISGDIWMNRANKLAVLDVSNNFLSGELGNCWMHWESLTHLNLGTNNLSGRIPDSIGNLSGLVSLRLHNNSISGYLPSTLQNCFELGFLDIGQNKFNQTIPLWIWDMTNLVILSLKSNYFKGKLHQKICELSSLIVLDLSNNSLSGSIPSCLNKIETMVDTGSLHHSYSALGYSSDYERYMESLILDPKGSKLEYEHNLQYVRTIDLSSNRLSGLIPSEITALAGVTFLNLARNNLFGQIPKDIGEMKSLESLDLSMNYISGEIPQSLSSLFFLSYLNLSYNNLSGRIPKSAQLQSFDAYSYIGNAELCGDPLTKNCTRQKESNSDSSSRQGGDDSGKSEFYIGMGVGFAVSFWGVCSVLFYNRTWRHAYFQFVENMTNYMYVIVVLKMKWINGKLRSSQLDT</sequence>
<comment type="similarity">
    <text evidence="2">Belongs to the RLP family.</text>
</comment>
<dbReference type="InterPro" id="IPR046956">
    <property type="entry name" value="RLP23-like"/>
</dbReference>
<dbReference type="SMART" id="SM00369">
    <property type="entry name" value="LRR_TYP"/>
    <property type="match status" value="8"/>
</dbReference>
<dbReference type="GO" id="GO:0016301">
    <property type="term" value="F:kinase activity"/>
    <property type="evidence" value="ECO:0007669"/>
    <property type="project" value="UniProtKB-KW"/>
</dbReference>
<comment type="subcellular location">
    <subcellularLocation>
        <location evidence="1">Cell membrane</location>
        <topology evidence="1">Single-pass type I membrane protein</topology>
    </subcellularLocation>
</comment>
<keyword evidence="17" id="KW-1185">Reference proteome</keyword>